<dbReference type="PROSITE" id="PS50262">
    <property type="entry name" value="G_PROTEIN_RECEP_F1_2"/>
    <property type="match status" value="1"/>
</dbReference>
<dbReference type="InterPro" id="IPR000276">
    <property type="entry name" value="GPCR_Rhodpsn"/>
</dbReference>
<dbReference type="AlphaFoldDB" id="A0A183J1T8"/>
<keyword evidence="7" id="KW-1015">Disulfide bond</keyword>
<dbReference type="PRINTS" id="PR00237">
    <property type="entry name" value="GPCRRHODOPSN"/>
</dbReference>
<keyword evidence="8" id="KW-0675">Receptor</keyword>
<dbReference type="InterPro" id="IPR017452">
    <property type="entry name" value="GPCR_Rhodpsn_7TM"/>
</dbReference>
<reference evidence="14" key="1">
    <citation type="submission" date="2016-06" db="UniProtKB">
        <authorList>
            <consortium name="WormBaseParasite"/>
        </authorList>
    </citation>
    <scope>IDENTIFICATION</scope>
</reference>
<reference evidence="12 13" key="2">
    <citation type="submission" date="2018-11" db="EMBL/GenBank/DDBJ databases">
        <authorList>
            <consortium name="Pathogen Informatics"/>
        </authorList>
    </citation>
    <scope>NUCLEOTIDE SEQUENCE [LARGE SCALE GENOMIC DNA]</scope>
</reference>
<dbReference type="GO" id="GO:0071880">
    <property type="term" value="P:adenylate cyclase-activating adrenergic receptor signaling pathway"/>
    <property type="evidence" value="ECO:0007669"/>
    <property type="project" value="TreeGrafter"/>
</dbReference>
<protein>
    <submittedName>
        <fullName evidence="14">G_PROTEIN_RECEP_F1_2 domain-containing protein</fullName>
    </submittedName>
</protein>
<evidence type="ECO:0000256" key="5">
    <source>
        <dbReference type="ARBA" id="ARBA00023040"/>
    </source>
</evidence>
<evidence type="ECO:0000256" key="2">
    <source>
        <dbReference type="ARBA" id="ARBA00022475"/>
    </source>
</evidence>
<keyword evidence="5" id="KW-0297">G-protein coupled receptor</keyword>
<keyword evidence="2" id="KW-1003">Cell membrane</keyword>
<evidence type="ECO:0000313" key="12">
    <source>
        <dbReference type="EMBL" id="VDP26525.1"/>
    </source>
</evidence>
<dbReference type="Proteomes" id="UP000270296">
    <property type="component" value="Unassembled WGS sequence"/>
</dbReference>
<evidence type="ECO:0000256" key="7">
    <source>
        <dbReference type="ARBA" id="ARBA00023157"/>
    </source>
</evidence>
<evidence type="ECO:0000256" key="8">
    <source>
        <dbReference type="ARBA" id="ARBA00023170"/>
    </source>
</evidence>
<dbReference type="Pfam" id="PF00001">
    <property type="entry name" value="7tm_1"/>
    <property type="match status" value="1"/>
</dbReference>
<dbReference type="WBParaSite" id="SBAD_0001018701-mRNA-1">
    <property type="protein sequence ID" value="SBAD_0001018701-mRNA-1"/>
    <property type="gene ID" value="SBAD_0001018701"/>
</dbReference>
<keyword evidence="4 10" id="KW-1133">Transmembrane helix</keyword>
<feature type="transmembrane region" description="Helical" evidence="10">
    <location>
        <begin position="32"/>
        <end position="54"/>
    </location>
</feature>
<gene>
    <name evidence="12" type="ORF">SBAD_LOCUS9836</name>
</gene>
<evidence type="ECO:0000256" key="4">
    <source>
        <dbReference type="ARBA" id="ARBA00022989"/>
    </source>
</evidence>
<evidence type="ECO:0000313" key="14">
    <source>
        <dbReference type="WBParaSite" id="SBAD_0001018701-mRNA-1"/>
    </source>
</evidence>
<accession>A0A183J1T8</accession>
<evidence type="ECO:0000256" key="3">
    <source>
        <dbReference type="ARBA" id="ARBA00022692"/>
    </source>
</evidence>
<dbReference type="OrthoDB" id="5797539at2759"/>
<dbReference type="Gene3D" id="1.20.1070.10">
    <property type="entry name" value="Rhodopsin 7-helix transmembrane proteins"/>
    <property type="match status" value="1"/>
</dbReference>
<keyword evidence="9" id="KW-0807">Transducer</keyword>
<name>A0A183J1T8_9BILA</name>
<feature type="transmembrane region" description="Helical" evidence="10">
    <location>
        <begin position="219"/>
        <end position="240"/>
    </location>
</feature>
<dbReference type="SUPFAM" id="SSF81321">
    <property type="entry name" value="Family A G protein-coupled receptor-like"/>
    <property type="match status" value="1"/>
</dbReference>
<feature type="domain" description="G-protein coupled receptors family 1 profile" evidence="11">
    <location>
        <begin position="1"/>
        <end position="271"/>
    </location>
</feature>
<keyword evidence="3 10" id="KW-0812">Transmembrane</keyword>
<dbReference type="PANTHER" id="PTHR24248:SF199">
    <property type="entry name" value="IP13425P-RELATED"/>
    <property type="match status" value="1"/>
</dbReference>
<evidence type="ECO:0000256" key="1">
    <source>
        <dbReference type="ARBA" id="ARBA00004651"/>
    </source>
</evidence>
<evidence type="ECO:0000256" key="6">
    <source>
        <dbReference type="ARBA" id="ARBA00023136"/>
    </source>
</evidence>
<dbReference type="GO" id="GO:0004993">
    <property type="term" value="F:G protein-coupled serotonin receptor activity"/>
    <property type="evidence" value="ECO:0007669"/>
    <property type="project" value="UniProtKB-ARBA"/>
</dbReference>
<dbReference type="PANTHER" id="PTHR24248">
    <property type="entry name" value="ADRENERGIC RECEPTOR-RELATED G-PROTEIN COUPLED RECEPTOR"/>
    <property type="match status" value="1"/>
</dbReference>
<dbReference type="EMBL" id="UZAM01013246">
    <property type="protein sequence ID" value="VDP26525.1"/>
    <property type="molecule type" value="Genomic_DNA"/>
</dbReference>
<dbReference type="GO" id="GO:0043410">
    <property type="term" value="P:positive regulation of MAPK cascade"/>
    <property type="evidence" value="ECO:0007669"/>
    <property type="project" value="TreeGrafter"/>
</dbReference>
<organism evidence="14">
    <name type="scientific">Soboliphyme baturini</name>
    <dbReference type="NCBI Taxonomy" id="241478"/>
    <lineage>
        <taxon>Eukaryota</taxon>
        <taxon>Metazoa</taxon>
        <taxon>Ecdysozoa</taxon>
        <taxon>Nematoda</taxon>
        <taxon>Enoplea</taxon>
        <taxon>Dorylaimia</taxon>
        <taxon>Dioctophymatida</taxon>
        <taxon>Dioctophymatoidea</taxon>
        <taxon>Soboliphymatidae</taxon>
        <taxon>Soboliphyme</taxon>
    </lineage>
</organism>
<evidence type="ECO:0000256" key="10">
    <source>
        <dbReference type="SAM" id="Phobius"/>
    </source>
</evidence>
<evidence type="ECO:0000259" key="11">
    <source>
        <dbReference type="PROSITE" id="PS50262"/>
    </source>
</evidence>
<dbReference type="GO" id="GO:0005886">
    <property type="term" value="C:plasma membrane"/>
    <property type="evidence" value="ECO:0007669"/>
    <property type="project" value="UniProtKB-SubCell"/>
</dbReference>
<sequence length="293" mass="33818">TLYNVCAIAFDCWLTLEKPLGILRRRKHIAKVMIISIWLFPLAFWSITIVVLRVFSGDLVSSAHSCNVNWKPKFLVFIVMSVLFYLPVLIDFYAFMKPSANNCRCAKWMYAKKTIELESTPFKQQLLPVDSTAGKAKFEICCTDDEELVDSQENASSAKCHRGGSYLNKRSYSCVELTHLRQSIPSKCNNILLSYKESVTALSEFLNRKIKCQMKATRAVGVILLIFLLTWLPILIVWPLKVYCNDCISNSVFRWATWMNYINSAINPLIYSWNCPRFQRVFKEKICTKIKCL</sequence>
<evidence type="ECO:0000313" key="13">
    <source>
        <dbReference type="Proteomes" id="UP000270296"/>
    </source>
</evidence>
<feature type="transmembrane region" description="Helical" evidence="10">
    <location>
        <begin position="74"/>
        <end position="94"/>
    </location>
</feature>
<keyword evidence="13" id="KW-1185">Reference proteome</keyword>
<proteinExistence type="predicted"/>
<comment type="subcellular location">
    <subcellularLocation>
        <location evidence="1">Cell membrane</location>
        <topology evidence="1">Multi-pass membrane protein</topology>
    </subcellularLocation>
</comment>
<evidence type="ECO:0000256" key="9">
    <source>
        <dbReference type="ARBA" id="ARBA00023224"/>
    </source>
</evidence>
<keyword evidence="6 10" id="KW-0472">Membrane</keyword>